<comment type="cofactor">
    <cofactor evidence="1">
        <name>Fe(2+)</name>
        <dbReference type="ChEBI" id="CHEBI:29033"/>
    </cofactor>
</comment>
<name>A0ABP8RPY8_9PSEU</name>
<keyword evidence="3" id="KW-0408">Iron</keyword>
<proteinExistence type="predicted"/>
<dbReference type="Gene3D" id="3.60.130.10">
    <property type="entry name" value="Clavaminate synthase-like"/>
    <property type="match status" value="1"/>
</dbReference>
<evidence type="ECO:0000256" key="3">
    <source>
        <dbReference type="ARBA" id="ARBA00023004"/>
    </source>
</evidence>
<keyword evidence="7" id="KW-0223">Dioxygenase</keyword>
<evidence type="ECO:0000256" key="2">
    <source>
        <dbReference type="ARBA" id="ARBA00023002"/>
    </source>
</evidence>
<dbReference type="Pfam" id="PF02668">
    <property type="entry name" value="TauD"/>
    <property type="match status" value="1"/>
</dbReference>
<evidence type="ECO:0000313" key="7">
    <source>
        <dbReference type="EMBL" id="GAA4543743.1"/>
    </source>
</evidence>
<evidence type="ECO:0000256" key="5">
    <source>
        <dbReference type="SAM" id="MobiDB-lite"/>
    </source>
</evidence>
<dbReference type="GO" id="GO:0051213">
    <property type="term" value="F:dioxygenase activity"/>
    <property type="evidence" value="ECO:0007669"/>
    <property type="project" value="UniProtKB-KW"/>
</dbReference>
<dbReference type="RefSeq" id="WP_345415216.1">
    <property type="nucleotide sequence ID" value="NZ_BAABGT010000027.1"/>
</dbReference>
<dbReference type="PANTHER" id="PTHR10696:SF56">
    <property type="entry name" value="TAUD_TFDA-LIKE DOMAIN-CONTAINING PROTEIN"/>
    <property type="match status" value="1"/>
</dbReference>
<evidence type="ECO:0000313" key="8">
    <source>
        <dbReference type="Proteomes" id="UP001501598"/>
    </source>
</evidence>
<keyword evidence="8" id="KW-1185">Reference proteome</keyword>
<accession>A0ABP8RPY8</accession>
<comment type="caution">
    <text evidence="7">The sequence shown here is derived from an EMBL/GenBank/DDBJ whole genome shotgun (WGS) entry which is preliminary data.</text>
</comment>
<dbReference type="InterPro" id="IPR003819">
    <property type="entry name" value="TauD/TfdA-like"/>
</dbReference>
<dbReference type="InterPro" id="IPR042098">
    <property type="entry name" value="TauD-like_sf"/>
</dbReference>
<evidence type="ECO:0000256" key="1">
    <source>
        <dbReference type="ARBA" id="ARBA00001954"/>
    </source>
</evidence>
<dbReference type="InterPro" id="IPR050411">
    <property type="entry name" value="AlphaKG_dependent_hydroxylases"/>
</dbReference>
<gene>
    <name evidence="7" type="ORF">GCM10023175_20920</name>
</gene>
<feature type="region of interest" description="Disordered" evidence="5">
    <location>
        <begin position="1"/>
        <end position="20"/>
    </location>
</feature>
<organism evidence="7 8">
    <name type="scientific">Pseudonocardia xishanensis</name>
    <dbReference type="NCBI Taxonomy" id="630995"/>
    <lineage>
        <taxon>Bacteria</taxon>
        <taxon>Bacillati</taxon>
        <taxon>Actinomycetota</taxon>
        <taxon>Actinomycetes</taxon>
        <taxon>Pseudonocardiales</taxon>
        <taxon>Pseudonocardiaceae</taxon>
        <taxon>Pseudonocardia</taxon>
    </lineage>
</organism>
<dbReference type="PANTHER" id="PTHR10696">
    <property type="entry name" value="GAMMA-BUTYROBETAINE HYDROXYLASE-RELATED"/>
    <property type="match status" value="1"/>
</dbReference>
<evidence type="ECO:0000256" key="4">
    <source>
        <dbReference type="ARBA" id="ARBA00023194"/>
    </source>
</evidence>
<dbReference type="EMBL" id="BAABGT010000027">
    <property type="protein sequence ID" value="GAA4543743.1"/>
    <property type="molecule type" value="Genomic_DNA"/>
</dbReference>
<keyword evidence="4" id="KW-0045">Antibiotic biosynthesis</keyword>
<dbReference type="Proteomes" id="UP001501598">
    <property type="component" value="Unassembled WGS sequence"/>
</dbReference>
<protein>
    <submittedName>
        <fullName evidence="7">TauD/TfdA family dioxygenase</fullName>
    </submittedName>
</protein>
<reference evidence="8" key="1">
    <citation type="journal article" date="2019" name="Int. J. Syst. Evol. Microbiol.">
        <title>The Global Catalogue of Microorganisms (GCM) 10K type strain sequencing project: providing services to taxonomists for standard genome sequencing and annotation.</title>
        <authorList>
            <consortium name="The Broad Institute Genomics Platform"/>
            <consortium name="The Broad Institute Genome Sequencing Center for Infectious Disease"/>
            <person name="Wu L."/>
            <person name="Ma J."/>
        </authorList>
    </citation>
    <scope>NUCLEOTIDE SEQUENCE [LARGE SCALE GENOMIC DNA]</scope>
    <source>
        <strain evidence="8">JCM 17906</strain>
    </source>
</reference>
<evidence type="ECO:0000259" key="6">
    <source>
        <dbReference type="Pfam" id="PF02668"/>
    </source>
</evidence>
<feature type="domain" description="TauD/TfdA-like" evidence="6">
    <location>
        <begin position="25"/>
        <end position="308"/>
    </location>
</feature>
<dbReference type="SUPFAM" id="SSF51197">
    <property type="entry name" value="Clavaminate synthase-like"/>
    <property type="match status" value="1"/>
</dbReference>
<keyword evidence="2" id="KW-0560">Oxidoreductase</keyword>
<sequence length="326" mass="34853">MSAPTLPVPDLRDGRPPTLRADAADPRGWFAWAAHGIHAALREHGGVLVRGLGVASPTDLAALLPSVATRPAEEREAFAPRTPLVPGVHSATVWPAAQQMCAHHELSYAVEFPGLLAFACLTPPETGGTTGVADGAAVLADLPADLVARAERVGWALHRSYSAEIGASWQQAFGTDDPAAVDAFCRTAGIETDWHPEGLRTRQRRPAVVRHPVTGVRVWFNQIAFLSEWTMDPDVREFLVDCYGADGLPFATRFGDGAEIGEEVVAAIGEVYTRHTVTEPWEAGDLLLVDNVRSAHSREAYTGPREVVVGLADPVRLTDCLRGGAA</sequence>